<dbReference type="PANTHER" id="PTHR42847">
    <property type="entry name" value="ALKANESULFONATE MONOOXYGENASE"/>
    <property type="match status" value="1"/>
</dbReference>
<organism evidence="6 7">
    <name type="scientific">Pseudonocardia hispaniensis</name>
    <dbReference type="NCBI Taxonomy" id="904933"/>
    <lineage>
        <taxon>Bacteria</taxon>
        <taxon>Bacillati</taxon>
        <taxon>Actinomycetota</taxon>
        <taxon>Actinomycetes</taxon>
        <taxon>Pseudonocardiales</taxon>
        <taxon>Pseudonocardiaceae</taxon>
        <taxon>Pseudonocardia</taxon>
    </lineage>
</organism>
<dbReference type="NCBIfam" id="TIGR04021">
    <property type="entry name" value="LLM_DMSO2_sfnG"/>
    <property type="match status" value="1"/>
</dbReference>
<reference evidence="7" key="1">
    <citation type="journal article" date="2019" name="Int. J. Syst. Evol. Microbiol.">
        <title>The Global Catalogue of Microorganisms (GCM) 10K type strain sequencing project: providing services to taxonomists for standard genome sequencing and annotation.</title>
        <authorList>
            <consortium name="The Broad Institute Genomics Platform"/>
            <consortium name="The Broad Institute Genome Sequencing Center for Infectious Disease"/>
            <person name="Wu L."/>
            <person name="Ma J."/>
        </authorList>
    </citation>
    <scope>NUCLEOTIDE SEQUENCE [LARGE SCALE GENOMIC DNA]</scope>
    <source>
        <strain evidence="7">CCM 8391</strain>
    </source>
</reference>
<dbReference type="RefSeq" id="WP_379587953.1">
    <property type="nucleotide sequence ID" value="NZ_JBHSQW010000044.1"/>
</dbReference>
<accession>A0ABW1J834</accession>
<proteinExistence type="predicted"/>
<keyword evidence="2" id="KW-0288">FMN</keyword>
<evidence type="ECO:0000313" key="6">
    <source>
        <dbReference type="EMBL" id="MFC5997048.1"/>
    </source>
</evidence>
<dbReference type="EC" id="1.14.14.35" evidence="6"/>
<dbReference type="EMBL" id="JBHSQW010000044">
    <property type="protein sequence ID" value="MFC5997048.1"/>
    <property type="molecule type" value="Genomic_DNA"/>
</dbReference>
<dbReference type="InterPro" id="IPR036661">
    <property type="entry name" value="Luciferase-like_sf"/>
</dbReference>
<protein>
    <submittedName>
        <fullName evidence="6">Dimethylsulfone monooxygenase SfnG</fullName>
        <ecNumber evidence="6">1.14.14.35</ecNumber>
    </submittedName>
</protein>
<dbReference type="InterPro" id="IPR024014">
    <property type="entry name" value="DMSO2_SphG"/>
</dbReference>
<evidence type="ECO:0000313" key="7">
    <source>
        <dbReference type="Proteomes" id="UP001596302"/>
    </source>
</evidence>
<dbReference type="Gene3D" id="3.20.20.30">
    <property type="entry name" value="Luciferase-like domain"/>
    <property type="match status" value="1"/>
</dbReference>
<dbReference type="InterPro" id="IPR011251">
    <property type="entry name" value="Luciferase-like_dom"/>
</dbReference>
<evidence type="ECO:0000256" key="2">
    <source>
        <dbReference type="ARBA" id="ARBA00022643"/>
    </source>
</evidence>
<dbReference type="Proteomes" id="UP001596302">
    <property type="component" value="Unassembled WGS sequence"/>
</dbReference>
<keyword evidence="4 6" id="KW-0503">Monooxygenase</keyword>
<keyword evidence="1" id="KW-0285">Flavoprotein</keyword>
<comment type="caution">
    <text evidence="6">The sequence shown here is derived from an EMBL/GenBank/DDBJ whole genome shotgun (WGS) entry which is preliminary data.</text>
</comment>
<feature type="domain" description="Luciferase-like" evidence="5">
    <location>
        <begin position="51"/>
        <end position="346"/>
    </location>
</feature>
<name>A0ABW1J834_9PSEU</name>
<dbReference type="CDD" id="cd01094">
    <property type="entry name" value="Alkanesulfonate_monoxygenase"/>
    <property type="match status" value="1"/>
</dbReference>
<dbReference type="SUPFAM" id="SSF51679">
    <property type="entry name" value="Bacterial luciferase-like"/>
    <property type="match status" value="1"/>
</dbReference>
<keyword evidence="7" id="KW-1185">Reference proteome</keyword>
<dbReference type="Pfam" id="PF00296">
    <property type="entry name" value="Bac_luciferase"/>
    <property type="match status" value="1"/>
</dbReference>
<evidence type="ECO:0000256" key="4">
    <source>
        <dbReference type="ARBA" id="ARBA00023033"/>
    </source>
</evidence>
<evidence type="ECO:0000256" key="3">
    <source>
        <dbReference type="ARBA" id="ARBA00023002"/>
    </source>
</evidence>
<evidence type="ECO:0000256" key="1">
    <source>
        <dbReference type="ARBA" id="ARBA00022630"/>
    </source>
</evidence>
<gene>
    <name evidence="6" type="primary">sfnG</name>
    <name evidence="6" type="ORF">ACFQE5_22815</name>
</gene>
<sequence>MPPSYPPLPKSKLPRSAWFERSADEIQFAYWVPNVSGGLVITTLPMQTEWDHESNVRYAQIAEANGFATALAQTRWFASYGADHQHEAFVMSSYILAKTSTLELITACHPGLWHPGVVAKVQATLDVISNGRTSINIVSGWFKGEFTGYGEPWLDHSERYRRSEEFIRIMKGMWNEDEFTFYGDFYTIDGAPMLPKPVHQPLVFQGGNSTAARRMAGRVSDVLFMNGNTNEGFTGIINDTRMAARASGRDESEIRFGANGFAIVRDTEEEAVETLRAIIANADVEAVKGFGEAVKNAGQSTSDKQGMWANSSFEDLVQYNDGFKTGLIGTPEQVADRIIELKELGINVVLCGFLHYEWELENFGKKVIPLVREREQAMKKGRKTFAVSGV</sequence>
<dbReference type="InterPro" id="IPR050172">
    <property type="entry name" value="SsuD_RutA_monooxygenase"/>
</dbReference>
<dbReference type="PANTHER" id="PTHR42847:SF4">
    <property type="entry name" value="ALKANESULFONATE MONOOXYGENASE-RELATED"/>
    <property type="match status" value="1"/>
</dbReference>
<keyword evidence="3 6" id="KW-0560">Oxidoreductase</keyword>
<dbReference type="GO" id="GO:0004497">
    <property type="term" value="F:monooxygenase activity"/>
    <property type="evidence" value="ECO:0007669"/>
    <property type="project" value="UniProtKB-KW"/>
</dbReference>
<evidence type="ECO:0000259" key="5">
    <source>
        <dbReference type="Pfam" id="PF00296"/>
    </source>
</evidence>